<accession>S0FS90</accession>
<dbReference type="STRING" id="1195236.CTER_1982"/>
<reference evidence="3 4" key="1">
    <citation type="journal article" date="2013" name="Genome Announc.">
        <title>Draft Genome Sequence of the Cellulolytic, Mesophilic, Anaerobic Bacterium Clostridium termitidis Strain CT1112 (DSM 5398).</title>
        <authorList>
            <person name="Lal S."/>
            <person name="Ramachandran U."/>
            <person name="Zhang X."/>
            <person name="Munir R."/>
            <person name="Sparling R."/>
            <person name="Levin D.B."/>
        </authorList>
    </citation>
    <scope>NUCLEOTIDE SEQUENCE [LARGE SCALE GENOMIC DNA]</scope>
    <source>
        <strain evidence="3 4">CT1112</strain>
    </source>
</reference>
<feature type="domain" description="SLH" evidence="2">
    <location>
        <begin position="466"/>
        <end position="529"/>
    </location>
</feature>
<gene>
    <name evidence="3" type="ORF">CTER_1982</name>
</gene>
<evidence type="ECO:0000313" key="3">
    <source>
        <dbReference type="EMBL" id="EMS72059.1"/>
    </source>
</evidence>
<evidence type="ECO:0000256" key="1">
    <source>
        <dbReference type="ARBA" id="ARBA00022737"/>
    </source>
</evidence>
<dbReference type="Proteomes" id="UP000014155">
    <property type="component" value="Unassembled WGS sequence"/>
</dbReference>
<evidence type="ECO:0000313" key="4">
    <source>
        <dbReference type="Proteomes" id="UP000014155"/>
    </source>
</evidence>
<dbReference type="eggNOG" id="COG5263">
    <property type="taxonomic scope" value="Bacteria"/>
</dbReference>
<dbReference type="PATRIC" id="fig|1195236.3.peg.2282"/>
<dbReference type="EMBL" id="AORV01000031">
    <property type="protein sequence ID" value="EMS72059.1"/>
    <property type="molecule type" value="Genomic_DNA"/>
</dbReference>
<organism evidence="3 4">
    <name type="scientific">Ruminiclostridium cellobioparum subsp. termitidis CT1112</name>
    <dbReference type="NCBI Taxonomy" id="1195236"/>
    <lineage>
        <taxon>Bacteria</taxon>
        <taxon>Bacillati</taxon>
        <taxon>Bacillota</taxon>
        <taxon>Clostridia</taxon>
        <taxon>Eubacteriales</taxon>
        <taxon>Oscillospiraceae</taxon>
        <taxon>Ruminiclostridium</taxon>
    </lineage>
</organism>
<keyword evidence="1" id="KW-0677">Repeat</keyword>
<comment type="caution">
    <text evidence="3">The sequence shown here is derived from an EMBL/GenBank/DDBJ whole genome shotgun (WGS) entry which is preliminary data.</text>
</comment>
<evidence type="ECO:0000259" key="2">
    <source>
        <dbReference type="PROSITE" id="PS51272"/>
    </source>
</evidence>
<name>S0FS90_RUMCE</name>
<dbReference type="Pfam" id="PF00395">
    <property type="entry name" value="SLH"/>
    <property type="match status" value="2"/>
</dbReference>
<proteinExistence type="predicted"/>
<dbReference type="PROSITE" id="PS51272">
    <property type="entry name" value="SLH"/>
    <property type="match status" value="2"/>
</dbReference>
<protein>
    <submittedName>
        <fullName evidence="3">S-layer protein</fullName>
    </submittedName>
</protein>
<keyword evidence="4" id="KW-1185">Reference proteome</keyword>
<dbReference type="InterPro" id="IPR001119">
    <property type="entry name" value="SLH_dom"/>
</dbReference>
<dbReference type="AlphaFoldDB" id="S0FS90"/>
<dbReference type="RefSeq" id="WP_004625572.1">
    <property type="nucleotide sequence ID" value="NZ_AORV01000031.1"/>
</dbReference>
<sequence>MHKLFERSKTEKYKRRGKTGKRTAISVMLSAAILLSLSPGNIYARQGDSGYEGGISSGETPSMTSLSSASKYEFQYQEPCFLTGVPVIMSGTLTLSKKLKEDTKTKTQTLTSTYAYSLRNGTQNTLSRTLTFVTVITPKDNGQKVEATQLTAAKENIKIGNAVYTIGSKDDYELTKSILNDNKPAVNYYSGEIMSKKRYRMGTTGSDYVVVNSTTGYTGYDQYWSSAETQIIKQTIEQQRAGKAPVQVGDISMEVSTTTKKELEYYENLPEQSSIAGGYVQTQANENILKYTADLSELDSKRNPTTKVVKHTDSLKLESFPTSTRMVSPNLNQIRGHASEENIALLFGLEAFKNPAAFDPQEYISRSEFVDAFLKVAPAVPLDPAFKPKKTSTRTSKNVVIVSPFSDVAVSNPYFTSIEDATKRAIISGNGKSKFRPDELITVAEAVAIMVNALGLNGLAPNPVPVTGFRDNDKIPSYARGPMYVAERLGLISGDTKGYIYPDNKITKAGFSDMMRTYIDYMGKDLRKEYVEKLISY</sequence>
<feature type="domain" description="SLH" evidence="2">
    <location>
        <begin position="401"/>
        <end position="464"/>
    </location>
</feature>